<dbReference type="Proteomes" id="UP000297595">
    <property type="component" value="Unassembled WGS sequence"/>
</dbReference>
<gene>
    <name evidence="1" type="ORF">EYR41_010577</name>
</gene>
<evidence type="ECO:0000313" key="2">
    <source>
        <dbReference type="Proteomes" id="UP000297595"/>
    </source>
</evidence>
<sequence length="68" mass="7722">MYMFDDRLTVITTFLGEGLHTMPLSCMRDAREMTAQKKPNPVVLGNSLKHNISAKGFFSHGESVTWNY</sequence>
<name>A0A7C8U548_ORBOL</name>
<dbReference type="EMBL" id="SOZJ01000007">
    <property type="protein sequence ID" value="TGJ64528.1"/>
    <property type="molecule type" value="Genomic_DNA"/>
</dbReference>
<protein>
    <submittedName>
        <fullName evidence="1">Uncharacterized protein</fullName>
    </submittedName>
</protein>
<accession>A0A7C8U548</accession>
<evidence type="ECO:0000313" key="1">
    <source>
        <dbReference type="EMBL" id="TGJ64528.1"/>
    </source>
</evidence>
<organism evidence="1 2">
    <name type="scientific">Orbilia oligospora</name>
    <name type="common">Nematode-trapping fungus</name>
    <name type="synonym">Arthrobotrys oligospora</name>
    <dbReference type="NCBI Taxonomy" id="2813651"/>
    <lineage>
        <taxon>Eukaryota</taxon>
        <taxon>Fungi</taxon>
        <taxon>Dikarya</taxon>
        <taxon>Ascomycota</taxon>
        <taxon>Pezizomycotina</taxon>
        <taxon>Orbiliomycetes</taxon>
        <taxon>Orbiliales</taxon>
        <taxon>Orbiliaceae</taxon>
        <taxon>Orbilia</taxon>
    </lineage>
</organism>
<proteinExistence type="predicted"/>
<comment type="caution">
    <text evidence="1">The sequence shown here is derived from an EMBL/GenBank/DDBJ whole genome shotgun (WGS) entry which is preliminary data.</text>
</comment>
<dbReference type="AlphaFoldDB" id="A0A7C8U548"/>
<reference evidence="1 2" key="1">
    <citation type="submission" date="2019-03" db="EMBL/GenBank/DDBJ databases">
        <title>Nematode-trapping fungi genome.</title>
        <authorList>
            <person name="Vidal-Diez De Ulzurrun G."/>
        </authorList>
    </citation>
    <scope>NUCLEOTIDE SEQUENCE [LARGE SCALE GENOMIC DNA]</scope>
    <source>
        <strain evidence="1 2">TWF154</strain>
    </source>
</reference>